<evidence type="ECO:0000313" key="1">
    <source>
        <dbReference type="EMBL" id="PNX88437.1"/>
    </source>
</evidence>
<dbReference type="Proteomes" id="UP000236291">
    <property type="component" value="Unassembled WGS sequence"/>
</dbReference>
<name>A0A2K3MCC5_TRIPR</name>
<protein>
    <submittedName>
        <fullName evidence="1">Uncharacterized protein</fullName>
    </submittedName>
</protein>
<comment type="caution">
    <text evidence="1">The sequence shown here is derived from an EMBL/GenBank/DDBJ whole genome shotgun (WGS) entry which is preliminary data.</text>
</comment>
<accession>A0A2K3MCC5</accession>
<organism evidence="1 2">
    <name type="scientific">Trifolium pratense</name>
    <name type="common">Red clover</name>
    <dbReference type="NCBI Taxonomy" id="57577"/>
    <lineage>
        <taxon>Eukaryota</taxon>
        <taxon>Viridiplantae</taxon>
        <taxon>Streptophyta</taxon>
        <taxon>Embryophyta</taxon>
        <taxon>Tracheophyta</taxon>
        <taxon>Spermatophyta</taxon>
        <taxon>Magnoliopsida</taxon>
        <taxon>eudicotyledons</taxon>
        <taxon>Gunneridae</taxon>
        <taxon>Pentapetalae</taxon>
        <taxon>rosids</taxon>
        <taxon>fabids</taxon>
        <taxon>Fabales</taxon>
        <taxon>Fabaceae</taxon>
        <taxon>Papilionoideae</taxon>
        <taxon>50 kb inversion clade</taxon>
        <taxon>NPAAA clade</taxon>
        <taxon>Hologalegina</taxon>
        <taxon>IRL clade</taxon>
        <taxon>Trifolieae</taxon>
        <taxon>Trifolium</taxon>
    </lineage>
</organism>
<dbReference type="EMBL" id="ASHM01056569">
    <property type="protein sequence ID" value="PNX88437.1"/>
    <property type="molecule type" value="Genomic_DNA"/>
</dbReference>
<proteinExistence type="predicted"/>
<dbReference type="AlphaFoldDB" id="A0A2K3MCC5"/>
<feature type="non-terminal residue" evidence="1">
    <location>
        <position position="1"/>
    </location>
</feature>
<gene>
    <name evidence="1" type="ORF">L195_g044542</name>
</gene>
<evidence type="ECO:0000313" key="2">
    <source>
        <dbReference type="Proteomes" id="UP000236291"/>
    </source>
</evidence>
<reference evidence="1 2" key="2">
    <citation type="journal article" date="2017" name="Front. Plant Sci.">
        <title>Gene Classification and Mining of Molecular Markers Useful in Red Clover (Trifolium pratense) Breeding.</title>
        <authorList>
            <person name="Istvanek J."/>
            <person name="Dluhosova J."/>
            <person name="Dluhos P."/>
            <person name="Patkova L."/>
            <person name="Nedelnik J."/>
            <person name="Repkova J."/>
        </authorList>
    </citation>
    <scope>NUCLEOTIDE SEQUENCE [LARGE SCALE GENOMIC DNA]</scope>
    <source>
        <strain evidence="2">cv. Tatra</strain>
        <tissue evidence="1">Young leaves</tissue>
    </source>
</reference>
<reference evidence="1 2" key="1">
    <citation type="journal article" date="2014" name="Am. J. Bot.">
        <title>Genome assembly and annotation for red clover (Trifolium pratense; Fabaceae).</title>
        <authorList>
            <person name="Istvanek J."/>
            <person name="Jaros M."/>
            <person name="Krenek A."/>
            <person name="Repkova J."/>
        </authorList>
    </citation>
    <scope>NUCLEOTIDE SEQUENCE [LARGE SCALE GENOMIC DNA]</scope>
    <source>
        <strain evidence="2">cv. Tatra</strain>
        <tissue evidence="1">Young leaves</tissue>
    </source>
</reference>
<sequence length="79" mass="8637">RILFCFGDVVSVVVDATGFMLRRMGGGVAMREVGVVHGSHVHKLAFVGIGATPSGEDYWKSVWPNTPLPKAFYDLLLPY</sequence>